<evidence type="ECO:0000256" key="4">
    <source>
        <dbReference type="ARBA" id="ARBA00022825"/>
    </source>
</evidence>
<feature type="compositionally biased region" description="Basic and acidic residues" evidence="7">
    <location>
        <begin position="190"/>
        <end position="205"/>
    </location>
</feature>
<evidence type="ECO:0000259" key="8">
    <source>
        <dbReference type="Pfam" id="PF00082"/>
    </source>
</evidence>
<dbReference type="GO" id="GO:0004252">
    <property type="term" value="F:serine-type endopeptidase activity"/>
    <property type="evidence" value="ECO:0007669"/>
    <property type="project" value="UniProtKB-UniRule"/>
</dbReference>
<evidence type="ECO:0000256" key="2">
    <source>
        <dbReference type="ARBA" id="ARBA00022670"/>
    </source>
</evidence>
<dbReference type="SUPFAM" id="SSF52743">
    <property type="entry name" value="Subtilisin-like"/>
    <property type="match status" value="1"/>
</dbReference>
<dbReference type="InterPro" id="IPR023828">
    <property type="entry name" value="Peptidase_S8_Ser-AS"/>
</dbReference>
<dbReference type="InterPro" id="IPR023827">
    <property type="entry name" value="Peptidase_S8_Asp-AS"/>
</dbReference>
<proteinExistence type="inferred from homology"/>
<dbReference type="InterPro" id="IPR015500">
    <property type="entry name" value="Peptidase_S8_subtilisin-rel"/>
</dbReference>
<dbReference type="AlphaFoldDB" id="A0AAJ0G164"/>
<feature type="active site" description="Charge relay system" evidence="5">
    <location>
        <position position="789"/>
    </location>
</feature>
<evidence type="ECO:0000256" key="1">
    <source>
        <dbReference type="ARBA" id="ARBA00011073"/>
    </source>
</evidence>
<comment type="similarity">
    <text evidence="1 5 6">Belongs to the peptidase S8 family.</text>
</comment>
<evidence type="ECO:0000313" key="11">
    <source>
        <dbReference type="Proteomes" id="UP001251528"/>
    </source>
</evidence>
<comment type="caution">
    <text evidence="10">The sequence shown here is derived from an EMBL/GenBank/DDBJ whole genome shotgun (WGS) entry which is preliminary data.</text>
</comment>
<name>A0AAJ0G164_9HYPO</name>
<dbReference type="Gene3D" id="3.40.50.200">
    <property type="entry name" value="Peptidase S8/S53 domain"/>
    <property type="match status" value="1"/>
</dbReference>
<evidence type="ECO:0000256" key="3">
    <source>
        <dbReference type="ARBA" id="ARBA00022801"/>
    </source>
</evidence>
<dbReference type="CDD" id="cd00306">
    <property type="entry name" value="Peptidases_S8_S53"/>
    <property type="match status" value="1"/>
</dbReference>
<dbReference type="PRINTS" id="PR00723">
    <property type="entry name" value="SUBTILISIN"/>
</dbReference>
<feature type="domain" description="DUF7580" evidence="9">
    <location>
        <begin position="207"/>
        <end position="530"/>
    </location>
</feature>
<feature type="region of interest" description="Disordered" evidence="7">
    <location>
        <begin position="180"/>
        <end position="205"/>
    </location>
</feature>
<keyword evidence="4 5" id="KW-0720">Serine protease</keyword>
<feature type="active site" description="Charge relay system" evidence="5">
    <location>
        <position position="644"/>
    </location>
</feature>
<evidence type="ECO:0008006" key="12">
    <source>
        <dbReference type="Google" id="ProtNLM"/>
    </source>
</evidence>
<dbReference type="Pfam" id="PF00082">
    <property type="entry name" value="Peptidase_S8"/>
    <property type="match status" value="1"/>
</dbReference>
<reference evidence="10" key="1">
    <citation type="submission" date="2023-06" db="EMBL/GenBank/DDBJ databases">
        <title>Conoideocrella luteorostrata (Hypocreales: Clavicipitaceae), a potential biocontrol fungus for elongate hemlock scale in United States Christmas tree production areas.</title>
        <authorList>
            <person name="Barrett H."/>
            <person name="Lovett B."/>
            <person name="Macias A.M."/>
            <person name="Stajich J.E."/>
            <person name="Kasson M.T."/>
        </authorList>
    </citation>
    <scope>NUCLEOTIDE SEQUENCE</scope>
    <source>
        <strain evidence="10">ARSEF 14590</strain>
    </source>
</reference>
<evidence type="ECO:0000256" key="5">
    <source>
        <dbReference type="PROSITE-ProRule" id="PRU01240"/>
    </source>
</evidence>
<dbReference type="InterPro" id="IPR000209">
    <property type="entry name" value="Peptidase_S8/S53_dom"/>
</dbReference>
<sequence>MAEPESDSSELQILVDIHRSIAPLIVKRIFDDLNATENLTLAVFNHLSNFKYEIGNIPLYLEKRGDITPWDYRSLLNLLEGMIDEVALPTTSANNSPNTKGSRSSLRIADQETTGKSFGTEYPKLMALMNKAKEQSYSVDLSTLLNIPRTSKKSGEAEKVITEFNNTNLARFNATVQPDVTEISPVSPTHLERSDKPKRQARRESAKRAQECLSDLWSALREKSKCGSDHVAKLQIRYPEASDYTQHRVFMSKCSGLSQWQEIKCKIIDRFVSIHPRTIPINHNDRNPNVRLENPRLKEIHNVCKTIHGSLTKKQTLEISVYERCLLRDPGAARLAKCPPPTLALHDLLSTDGDILRRYYKVVLALNLSYALLRAYHVGIQDEWTTRDIFFLFDPSNNRVIEAYNPCLTHCIFQQEGPRNAELTGSRKFPLLIALGKILLEVALGRPVSDSELLCRPDVGLLTIISDPDVEFELMENVGPSYVKAMNRCLEANLDDDIDDEEGVEDCDELDEEVQCRDVLLDVIEHLENARQNDYPTLSNHQIFPQKNPNHPLELTVANYTRIQSTPERSSYAEDFLQRAEQFYDSKIACIQIGPRIRIAILDTGVDVNNPFFRGVRQRRVKKDSPFKGYKSFVGNLETDTFGHGTNVAASLLRIAPEADLYIAKISQNEEHAGTDQIVEAFKWARSCDVHIISMSFGLSEDNAAIELAIEKAENHGIIFFAAASNYGGNTRRAFPARMDRVLCIHASDGYGNKSGQDPAPIGDRVNLSTLGVAIESVWESGVYLSGTSYSTPIAAGIAANILRYVQTCSELTEKYRLKAFRLVGMRNILKAMSVDIDNYHYIAPWRRMWDPDSTDEDVTLKIKQALKDD</sequence>
<dbReference type="PROSITE" id="PS51892">
    <property type="entry name" value="SUBTILASE"/>
    <property type="match status" value="1"/>
</dbReference>
<evidence type="ECO:0000259" key="9">
    <source>
        <dbReference type="Pfam" id="PF24476"/>
    </source>
</evidence>
<dbReference type="PROSITE" id="PS00136">
    <property type="entry name" value="SUBTILASE_ASP"/>
    <property type="match status" value="1"/>
</dbReference>
<dbReference type="InterPro" id="IPR051048">
    <property type="entry name" value="Peptidase_S8/S53_subtilisin"/>
</dbReference>
<evidence type="ECO:0000256" key="6">
    <source>
        <dbReference type="RuleBase" id="RU003355"/>
    </source>
</evidence>
<feature type="domain" description="Peptidase S8/S53" evidence="8">
    <location>
        <begin position="597"/>
        <end position="813"/>
    </location>
</feature>
<dbReference type="InterPro" id="IPR036852">
    <property type="entry name" value="Peptidase_S8/S53_dom_sf"/>
</dbReference>
<gene>
    <name evidence="10" type="ORF">QQS21_002506</name>
</gene>
<dbReference type="Proteomes" id="UP001251528">
    <property type="component" value="Unassembled WGS sequence"/>
</dbReference>
<feature type="active site" description="Charge relay system" evidence="5">
    <location>
        <position position="603"/>
    </location>
</feature>
<protein>
    <recommendedName>
        <fullName evidence="12">Peptidase S8/S53 domain-containing protein</fullName>
    </recommendedName>
</protein>
<keyword evidence="2 5" id="KW-0645">Protease</keyword>
<dbReference type="PANTHER" id="PTHR43399">
    <property type="entry name" value="SUBTILISIN-RELATED"/>
    <property type="match status" value="1"/>
</dbReference>
<dbReference type="PROSITE" id="PS00138">
    <property type="entry name" value="SUBTILASE_SER"/>
    <property type="match status" value="1"/>
</dbReference>
<organism evidence="10 11">
    <name type="scientific">Conoideocrella luteorostrata</name>
    <dbReference type="NCBI Taxonomy" id="1105319"/>
    <lineage>
        <taxon>Eukaryota</taxon>
        <taxon>Fungi</taxon>
        <taxon>Dikarya</taxon>
        <taxon>Ascomycota</taxon>
        <taxon>Pezizomycotina</taxon>
        <taxon>Sordariomycetes</taxon>
        <taxon>Hypocreomycetidae</taxon>
        <taxon>Hypocreales</taxon>
        <taxon>Clavicipitaceae</taxon>
        <taxon>Conoideocrella</taxon>
    </lineage>
</organism>
<evidence type="ECO:0000313" key="10">
    <source>
        <dbReference type="EMBL" id="KAK2608930.1"/>
    </source>
</evidence>
<keyword evidence="3 5" id="KW-0378">Hydrolase</keyword>
<dbReference type="Pfam" id="PF24476">
    <property type="entry name" value="DUF7580"/>
    <property type="match status" value="1"/>
</dbReference>
<dbReference type="EMBL" id="JASWJB010000030">
    <property type="protein sequence ID" value="KAK2608930.1"/>
    <property type="molecule type" value="Genomic_DNA"/>
</dbReference>
<dbReference type="GO" id="GO:0006508">
    <property type="term" value="P:proteolysis"/>
    <property type="evidence" value="ECO:0007669"/>
    <property type="project" value="UniProtKB-KW"/>
</dbReference>
<accession>A0AAJ0G164</accession>
<evidence type="ECO:0000256" key="7">
    <source>
        <dbReference type="SAM" id="MobiDB-lite"/>
    </source>
</evidence>
<dbReference type="InterPro" id="IPR056002">
    <property type="entry name" value="DUF7580"/>
</dbReference>
<dbReference type="PANTHER" id="PTHR43399:SF4">
    <property type="entry name" value="CELL WALL-ASSOCIATED PROTEASE"/>
    <property type="match status" value="1"/>
</dbReference>
<feature type="region of interest" description="Disordered" evidence="7">
    <location>
        <begin position="89"/>
        <end position="112"/>
    </location>
</feature>
<keyword evidence="11" id="KW-1185">Reference proteome</keyword>